<name>K1R661_MAGGI</name>
<dbReference type="EMBL" id="JH818591">
    <property type="protein sequence ID" value="EKC41253.1"/>
    <property type="molecule type" value="Genomic_DNA"/>
</dbReference>
<reference evidence="2" key="1">
    <citation type="journal article" date="2012" name="Nature">
        <title>The oyster genome reveals stress adaptation and complexity of shell formation.</title>
        <authorList>
            <person name="Zhang G."/>
            <person name="Fang X."/>
            <person name="Guo X."/>
            <person name="Li L."/>
            <person name="Luo R."/>
            <person name="Xu F."/>
            <person name="Yang P."/>
            <person name="Zhang L."/>
            <person name="Wang X."/>
            <person name="Qi H."/>
            <person name="Xiong Z."/>
            <person name="Que H."/>
            <person name="Xie Y."/>
            <person name="Holland P.W."/>
            <person name="Paps J."/>
            <person name="Zhu Y."/>
            <person name="Wu F."/>
            <person name="Chen Y."/>
            <person name="Wang J."/>
            <person name="Peng C."/>
            <person name="Meng J."/>
            <person name="Yang L."/>
            <person name="Liu J."/>
            <person name="Wen B."/>
            <person name="Zhang N."/>
            <person name="Huang Z."/>
            <person name="Zhu Q."/>
            <person name="Feng Y."/>
            <person name="Mount A."/>
            <person name="Hedgecock D."/>
            <person name="Xu Z."/>
            <person name="Liu Y."/>
            <person name="Domazet-Loso T."/>
            <person name="Du Y."/>
            <person name="Sun X."/>
            <person name="Zhang S."/>
            <person name="Liu B."/>
            <person name="Cheng P."/>
            <person name="Jiang X."/>
            <person name="Li J."/>
            <person name="Fan D."/>
            <person name="Wang W."/>
            <person name="Fu W."/>
            <person name="Wang T."/>
            <person name="Wang B."/>
            <person name="Zhang J."/>
            <person name="Peng Z."/>
            <person name="Li Y."/>
            <person name="Li N."/>
            <person name="Wang J."/>
            <person name="Chen M."/>
            <person name="He Y."/>
            <person name="Tan F."/>
            <person name="Song X."/>
            <person name="Zheng Q."/>
            <person name="Huang R."/>
            <person name="Yang H."/>
            <person name="Du X."/>
            <person name="Chen L."/>
            <person name="Yang M."/>
            <person name="Gaffney P.M."/>
            <person name="Wang S."/>
            <person name="Luo L."/>
            <person name="She Z."/>
            <person name="Ming Y."/>
            <person name="Huang W."/>
            <person name="Zhang S."/>
            <person name="Huang B."/>
            <person name="Zhang Y."/>
            <person name="Qu T."/>
            <person name="Ni P."/>
            <person name="Miao G."/>
            <person name="Wang J."/>
            <person name="Wang Q."/>
            <person name="Steinberg C.E."/>
            <person name="Wang H."/>
            <person name="Li N."/>
            <person name="Qian L."/>
            <person name="Zhang G."/>
            <person name="Li Y."/>
            <person name="Yang H."/>
            <person name="Liu X."/>
            <person name="Wang J."/>
            <person name="Yin Y."/>
            <person name="Wang J."/>
        </authorList>
    </citation>
    <scope>NUCLEOTIDE SEQUENCE [LARGE SCALE GENOMIC DNA]</scope>
    <source>
        <strain evidence="2">05x7-T-G4-1.051#20</strain>
    </source>
</reference>
<dbReference type="InParanoid" id="K1R661"/>
<accession>K1R661</accession>
<dbReference type="AlphaFoldDB" id="K1R661"/>
<evidence type="ECO:0000256" key="1">
    <source>
        <dbReference type="SAM" id="MobiDB-lite"/>
    </source>
</evidence>
<organism evidence="2">
    <name type="scientific">Magallana gigas</name>
    <name type="common">Pacific oyster</name>
    <name type="synonym">Crassostrea gigas</name>
    <dbReference type="NCBI Taxonomy" id="29159"/>
    <lineage>
        <taxon>Eukaryota</taxon>
        <taxon>Metazoa</taxon>
        <taxon>Spiralia</taxon>
        <taxon>Lophotrochozoa</taxon>
        <taxon>Mollusca</taxon>
        <taxon>Bivalvia</taxon>
        <taxon>Autobranchia</taxon>
        <taxon>Pteriomorphia</taxon>
        <taxon>Ostreida</taxon>
        <taxon>Ostreoidea</taxon>
        <taxon>Ostreidae</taxon>
        <taxon>Magallana</taxon>
    </lineage>
</organism>
<gene>
    <name evidence="2" type="ORF">CGI_10008433</name>
</gene>
<dbReference type="HOGENOM" id="CLU_2814905_0_0_1"/>
<evidence type="ECO:0000313" key="2">
    <source>
        <dbReference type="EMBL" id="EKC41253.1"/>
    </source>
</evidence>
<proteinExistence type="predicted"/>
<feature type="region of interest" description="Disordered" evidence="1">
    <location>
        <begin position="1"/>
        <end position="67"/>
    </location>
</feature>
<sequence>MTQSGSLDEAGKSEDDITYRNQQYDDLEGQGNLARVSSGIRLRENEESVTTRGNLKDGENPQPIHRL</sequence>
<feature type="compositionally biased region" description="Basic and acidic residues" evidence="1">
    <location>
        <begin position="9"/>
        <end position="18"/>
    </location>
</feature>
<protein>
    <submittedName>
        <fullName evidence="2">Uncharacterized protein</fullName>
    </submittedName>
</protein>